<protein>
    <submittedName>
        <fullName evidence="1">Mediator of RNA polymerase II transcription subunit 25</fullName>
    </submittedName>
</protein>
<keyword evidence="2" id="KW-1185">Reference proteome</keyword>
<name>A0ABD1QZK1_9LAMI</name>
<evidence type="ECO:0000313" key="1">
    <source>
        <dbReference type="EMBL" id="KAL2481638.1"/>
    </source>
</evidence>
<dbReference type="EMBL" id="JBFOLK010000010">
    <property type="protein sequence ID" value="KAL2481638.1"/>
    <property type="molecule type" value="Genomic_DNA"/>
</dbReference>
<dbReference type="AlphaFoldDB" id="A0ABD1QZK1"/>
<comment type="caution">
    <text evidence="1">The sequence shown here is derived from an EMBL/GenBank/DDBJ whole genome shotgun (WGS) entry which is preliminary data.</text>
</comment>
<accession>A0ABD1QZK1</accession>
<reference evidence="2" key="1">
    <citation type="submission" date="2024-07" db="EMBL/GenBank/DDBJ databases">
        <title>Two chromosome-level genome assemblies of Korean endemic species Abeliophyllum distichum and Forsythia ovata (Oleaceae).</title>
        <authorList>
            <person name="Jang H."/>
        </authorList>
    </citation>
    <scope>NUCLEOTIDE SEQUENCE [LARGE SCALE GENOMIC DNA]</scope>
</reference>
<evidence type="ECO:0000313" key="2">
    <source>
        <dbReference type="Proteomes" id="UP001604336"/>
    </source>
</evidence>
<sequence length="102" mass="11988">MIFDWIRETDSKYLFSTDGSPDWWLSRAEKIFSMNRLFEAEKVEAAVACLGGEAWAWFQLVDRRRPIQTWEKLKDLMLDRFRVNDVPIGEEFSAGERTPVIA</sequence>
<proteinExistence type="predicted"/>
<gene>
    <name evidence="1" type="ORF">Adt_34604</name>
</gene>
<dbReference type="Proteomes" id="UP001604336">
    <property type="component" value="Unassembled WGS sequence"/>
</dbReference>
<organism evidence="1 2">
    <name type="scientific">Abeliophyllum distichum</name>
    <dbReference type="NCBI Taxonomy" id="126358"/>
    <lineage>
        <taxon>Eukaryota</taxon>
        <taxon>Viridiplantae</taxon>
        <taxon>Streptophyta</taxon>
        <taxon>Embryophyta</taxon>
        <taxon>Tracheophyta</taxon>
        <taxon>Spermatophyta</taxon>
        <taxon>Magnoliopsida</taxon>
        <taxon>eudicotyledons</taxon>
        <taxon>Gunneridae</taxon>
        <taxon>Pentapetalae</taxon>
        <taxon>asterids</taxon>
        <taxon>lamiids</taxon>
        <taxon>Lamiales</taxon>
        <taxon>Oleaceae</taxon>
        <taxon>Forsythieae</taxon>
        <taxon>Abeliophyllum</taxon>
    </lineage>
</organism>